<dbReference type="PANTHER" id="PTHR23079:SF55">
    <property type="entry name" value="RNA-DIRECTED RNA POLYMERASE"/>
    <property type="match status" value="1"/>
</dbReference>
<feature type="region of interest" description="Disordered" evidence="9">
    <location>
        <begin position="1"/>
        <end position="162"/>
    </location>
</feature>
<evidence type="ECO:0000259" key="11">
    <source>
        <dbReference type="Pfam" id="PF26253"/>
    </source>
</evidence>
<feature type="compositionally biased region" description="Basic residues" evidence="9">
    <location>
        <begin position="50"/>
        <end position="59"/>
    </location>
</feature>
<evidence type="ECO:0000256" key="4">
    <source>
        <dbReference type="ARBA" id="ARBA00022679"/>
    </source>
</evidence>
<evidence type="ECO:0000313" key="13">
    <source>
        <dbReference type="Proteomes" id="UP000756132"/>
    </source>
</evidence>
<organism evidence="12 13">
    <name type="scientific">Passalora fulva</name>
    <name type="common">Tomato leaf mold</name>
    <name type="synonym">Cladosporium fulvum</name>
    <dbReference type="NCBI Taxonomy" id="5499"/>
    <lineage>
        <taxon>Eukaryota</taxon>
        <taxon>Fungi</taxon>
        <taxon>Dikarya</taxon>
        <taxon>Ascomycota</taxon>
        <taxon>Pezizomycotina</taxon>
        <taxon>Dothideomycetes</taxon>
        <taxon>Dothideomycetidae</taxon>
        <taxon>Mycosphaerellales</taxon>
        <taxon>Mycosphaerellaceae</taxon>
        <taxon>Fulvia</taxon>
    </lineage>
</organism>
<dbReference type="InterPro" id="IPR007855">
    <property type="entry name" value="RDRP"/>
</dbReference>
<evidence type="ECO:0000256" key="9">
    <source>
        <dbReference type="SAM" id="MobiDB-lite"/>
    </source>
</evidence>
<feature type="compositionally biased region" description="Basic and acidic residues" evidence="9">
    <location>
        <begin position="12"/>
        <end position="23"/>
    </location>
</feature>
<dbReference type="GO" id="GO:0031380">
    <property type="term" value="C:nuclear RNA-directed RNA polymerase complex"/>
    <property type="evidence" value="ECO:0007669"/>
    <property type="project" value="TreeGrafter"/>
</dbReference>
<feature type="compositionally biased region" description="Polar residues" evidence="9">
    <location>
        <begin position="1"/>
        <end position="11"/>
    </location>
</feature>
<keyword evidence="7" id="KW-0943">RNA-mediated gene silencing</keyword>
<dbReference type="Pfam" id="PF26253">
    <property type="entry name" value="RdRP_head"/>
    <property type="match status" value="1"/>
</dbReference>
<dbReference type="Proteomes" id="UP000756132">
    <property type="component" value="Chromosome 13"/>
</dbReference>
<keyword evidence="3 12" id="KW-0696">RNA-directed RNA polymerase</keyword>
<evidence type="ECO:0000259" key="10">
    <source>
        <dbReference type="Pfam" id="PF05183"/>
    </source>
</evidence>
<accession>A0A9Q8PM11</accession>
<gene>
    <name evidence="12" type="ORF">CLAFUR5_14313</name>
</gene>
<evidence type="ECO:0000256" key="5">
    <source>
        <dbReference type="ARBA" id="ARBA00022695"/>
    </source>
</evidence>
<dbReference type="EMBL" id="CP090175">
    <property type="protein sequence ID" value="UJO25094.1"/>
    <property type="molecule type" value="Genomic_DNA"/>
</dbReference>
<feature type="compositionally biased region" description="Polar residues" evidence="9">
    <location>
        <begin position="98"/>
        <end position="109"/>
    </location>
</feature>
<feature type="domain" description="RDRP core" evidence="10">
    <location>
        <begin position="583"/>
        <end position="1157"/>
    </location>
</feature>
<dbReference type="GO" id="GO:0003723">
    <property type="term" value="F:RNA binding"/>
    <property type="evidence" value="ECO:0007669"/>
    <property type="project" value="UniProtKB-KW"/>
</dbReference>
<dbReference type="PANTHER" id="PTHR23079">
    <property type="entry name" value="RNA-DEPENDENT RNA POLYMERASE"/>
    <property type="match status" value="1"/>
</dbReference>
<dbReference type="GO" id="GO:0003968">
    <property type="term" value="F:RNA-directed RNA polymerase activity"/>
    <property type="evidence" value="ECO:0007669"/>
    <property type="project" value="UniProtKB-KW"/>
</dbReference>
<keyword evidence="4" id="KW-0808">Transferase</keyword>
<name>A0A9Q8PM11_PASFU</name>
<evidence type="ECO:0000256" key="7">
    <source>
        <dbReference type="ARBA" id="ARBA00023158"/>
    </source>
</evidence>
<comment type="similarity">
    <text evidence="1">Belongs to the RdRP family.</text>
</comment>
<reference evidence="12" key="1">
    <citation type="submission" date="2021-12" db="EMBL/GenBank/DDBJ databases">
        <authorList>
            <person name="Zaccaron A."/>
            <person name="Stergiopoulos I."/>
        </authorList>
    </citation>
    <scope>NUCLEOTIDE SEQUENCE</scope>
    <source>
        <strain evidence="12">Race5_Kim</strain>
    </source>
</reference>
<comment type="catalytic activity">
    <reaction evidence="8">
        <text>RNA(n) + a ribonucleoside 5'-triphosphate = RNA(n+1) + diphosphate</text>
        <dbReference type="Rhea" id="RHEA:21248"/>
        <dbReference type="Rhea" id="RHEA-COMP:14527"/>
        <dbReference type="Rhea" id="RHEA-COMP:17342"/>
        <dbReference type="ChEBI" id="CHEBI:33019"/>
        <dbReference type="ChEBI" id="CHEBI:61557"/>
        <dbReference type="ChEBI" id="CHEBI:140395"/>
        <dbReference type="EC" id="2.7.7.48"/>
    </reaction>
</comment>
<protein>
    <recommendedName>
        <fullName evidence="2">RNA-directed RNA polymerase</fullName>
        <ecNumber evidence="2">2.7.7.48</ecNumber>
    </recommendedName>
</protein>
<keyword evidence="6" id="KW-0694">RNA-binding</keyword>
<dbReference type="RefSeq" id="XP_047769460.1">
    <property type="nucleotide sequence ID" value="XM_047913461.1"/>
</dbReference>
<feature type="compositionally biased region" description="Acidic residues" evidence="9">
    <location>
        <begin position="1547"/>
        <end position="1558"/>
    </location>
</feature>
<evidence type="ECO:0000313" key="12">
    <source>
        <dbReference type="EMBL" id="UJO25094.1"/>
    </source>
</evidence>
<evidence type="ECO:0000256" key="3">
    <source>
        <dbReference type="ARBA" id="ARBA00022484"/>
    </source>
</evidence>
<keyword evidence="13" id="KW-1185">Reference proteome</keyword>
<feature type="compositionally biased region" description="Low complexity" evidence="9">
    <location>
        <begin position="70"/>
        <end position="87"/>
    </location>
</feature>
<proteinExistence type="inferred from homology"/>
<dbReference type="KEGG" id="ffu:CLAFUR5_14313"/>
<reference evidence="12" key="2">
    <citation type="journal article" date="2022" name="Microb. Genom.">
        <title>A chromosome-scale genome assembly of the tomato pathogen Cladosporium fulvum reveals a compartmentalized genome architecture and the presence of a dispensable chromosome.</title>
        <authorList>
            <person name="Zaccaron A.Z."/>
            <person name="Chen L.H."/>
            <person name="Samaras A."/>
            <person name="Stergiopoulos I."/>
        </authorList>
    </citation>
    <scope>NUCLEOTIDE SEQUENCE</scope>
    <source>
        <strain evidence="12">Race5_Kim</strain>
    </source>
</reference>
<evidence type="ECO:0000256" key="1">
    <source>
        <dbReference type="ARBA" id="ARBA00005762"/>
    </source>
</evidence>
<evidence type="ECO:0000256" key="8">
    <source>
        <dbReference type="ARBA" id="ARBA00048744"/>
    </source>
</evidence>
<dbReference type="InterPro" id="IPR057596">
    <property type="entry name" value="RDRP_core"/>
</dbReference>
<feature type="region of interest" description="Disordered" evidence="9">
    <location>
        <begin position="1504"/>
        <end position="1578"/>
    </location>
</feature>
<dbReference type="GO" id="GO:0030422">
    <property type="term" value="P:siRNA processing"/>
    <property type="evidence" value="ECO:0007669"/>
    <property type="project" value="TreeGrafter"/>
</dbReference>
<dbReference type="Pfam" id="PF05183">
    <property type="entry name" value="RdRP"/>
    <property type="match status" value="1"/>
</dbReference>
<evidence type="ECO:0000256" key="2">
    <source>
        <dbReference type="ARBA" id="ARBA00012494"/>
    </source>
</evidence>
<feature type="compositionally biased region" description="Pro residues" evidence="9">
    <location>
        <begin position="113"/>
        <end position="122"/>
    </location>
</feature>
<dbReference type="GeneID" id="71994191"/>
<evidence type="ECO:0000256" key="6">
    <source>
        <dbReference type="ARBA" id="ARBA00022884"/>
    </source>
</evidence>
<dbReference type="EC" id="2.7.7.48" evidence="2"/>
<feature type="domain" description="RDRP C-terminal head" evidence="11">
    <location>
        <begin position="1180"/>
        <end position="1332"/>
    </location>
</feature>
<keyword evidence="5" id="KW-0548">Nucleotidyltransferase</keyword>
<dbReference type="OrthoDB" id="6513042at2759"/>
<sequence length="1590" mass="178777">MEETTNANARSRTPDRAALETENKLPPPPTAVSTAPTSSQRLKSTTPPHRGIRAGKRQRVSAMAFNDLLTSKTPSASSSSDRSVTPPHMRATPLHARAQSNNAQRRNLTSPPRSSPRSPPTGRPAVPQHRRQTASDPPHQQSPPPTRNMAQCHTPPRHRAASNPLELRVHAMQLPREWTTLHVYRHFERFGNISRIDLREPGTRDRSANIVFRPAPQDTLWVNRPVQGIDSSGVLRSIPCRNETKSVFRVTMPSGKLSLPERMSVPLTEVDFGVMRNETVMSSFFTAQTTSTSQAQLTMDLQMKALFIQFPIQVKALAPSGTEHVVEHLFKVRINPAQVCEARAPIVPEGAKYHTIVLSIDSPPLVYRKTTKVYETHDPKATYWNDRQIWFRQTDIDFNPSGRKSCVELQKHDAFIDIGRWLTYQLTFKPDMWHTLPLRNIMQALGEHNIPLDRHKTTEVELQDAESLWDWLGTTKHAKSESTSFLDELQEMAEEVVHLPFSLRYQLEVCLSIRVLHEVNMSQDFLKRLAAIEPDRAVKVLEKVADDRQRYYNPYDILRLQNQVLVVQKKRPAYCTKIPAVIVTPSTLHFATPVLETSNRVVRQYQQYEDRFLRVKFRDENHKGKIWPADDHSESEVFLRISRAMTHGIKIGDRVYDFLAFGSSQFREHGAYFFASTATLTAADIRKWMGNFTHINVVAKYCARLGQCFSTTRSIPHAVNIEKIPDIERNGHCFTDGAGKISPFLARLIAHPYGLPNSDDDHPSAFQFRLAGCKGVLSVDPALRGLTIQIRPSQQKFAAETFGLEICRISQYSTAYLNMQIILVLSALGVPDHVFLTRMRNMLRDFDEAMVDENAALILLQKNIDYNQMSLTLASMIMDGFMETKDPFTLTCMRLWRAWSLKYLKERARIFVEEGFFGIASPDETGTLRGHYETTVANGDANDDEKLPEIFLQIPDPDMPGKYRVLLGVCVLARNPSLHPGDVRVVKAVDVLDLHHKKNEVILPTAGDRPLANMCSGGDLDGDDFMVIWDKELIPPERNHEPMDYTSPPPATSEGAVTVADMSRFFVNYINNDNLGRIATAHRYWADILDDGVKDQKCIDLANLHSMAVDYVKTGVPAHMPADLKVKMWPHWSEPKGKSRSKVYVSRKVLGQLYDEVKRETVVAAWDMPFDDRILSAHEPTEDILRDAREVKSLYDEAVRRIMAQHGIKTELEVCTTFVLEHHQDINDYKFAETMGEVAYNLRQQHQELCYEKAGTDSKARDWNKMKPFLVAMYRVTAEEMTAALEETTQTTVRGGRDVPVRQRTFEGMPFMSFPWIFARELGQIATNGVDRHEAMPRPTLPPKISIKKPVNDLLDGDYAPAPLREVCMDGSTMQDGELLDLTGNDSQTTVVASAPQQAPNVGSFDSAIDSAVDDSSSEIVRVDTPATDVEASTTVGDYVNVRKEVFLHDTSDGVAKVSEEVARKLRLYGEAGLPMDAARAASSSIGQTVLPIERRAADTEPFPRYDDLDTSTSAPNIAQAPIGGRGESLSNAPLFSYEEPSAVVLEEAEEETEDGDQEGPGSDFEGEQVEIEFDTKPNALDRLNALVGS</sequence>
<dbReference type="InterPro" id="IPR058752">
    <property type="entry name" value="RDRP_C_head"/>
</dbReference>